<dbReference type="InterPro" id="IPR045864">
    <property type="entry name" value="aa-tRNA-synth_II/BPL/LPL"/>
</dbReference>
<accession>A0AA38LTG6</accession>
<feature type="region of interest" description="Disordered" evidence="14">
    <location>
        <begin position="137"/>
        <end position="159"/>
    </location>
</feature>
<evidence type="ECO:0000256" key="13">
    <source>
        <dbReference type="ARBA" id="ARBA00051967"/>
    </source>
</evidence>
<evidence type="ECO:0000259" key="15">
    <source>
        <dbReference type="PROSITE" id="PS50862"/>
    </source>
</evidence>
<reference evidence="16" key="1">
    <citation type="journal article" date="2022" name="G3 (Bethesda)">
        <title>High quality genome of the basidiomycete yeast Dioszegia hungarica PDD-24b-2 isolated from cloud water.</title>
        <authorList>
            <person name="Jarrige D."/>
            <person name="Haridas S."/>
            <person name="Bleykasten-Grosshans C."/>
            <person name="Joly M."/>
            <person name="Nadalig T."/>
            <person name="Sancelme M."/>
            <person name="Vuilleumier S."/>
            <person name="Grigoriev I.V."/>
            <person name="Amato P."/>
            <person name="Bringel F."/>
        </authorList>
    </citation>
    <scope>NUCLEOTIDE SEQUENCE</scope>
    <source>
        <strain evidence="16">PDD-24b-2</strain>
    </source>
</reference>
<evidence type="ECO:0000256" key="9">
    <source>
        <dbReference type="ARBA" id="ARBA00022840"/>
    </source>
</evidence>
<organism evidence="16 17">
    <name type="scientific">Dioszegia hungarica</name>
    <dbReference type="NCBI Taxonomy" id="4972"/>
    <lineage>
        <taxon>Eukaryota</taxon>
        <taxon>Fungi</taxon>
        <taxon>Dikarya</taxon>
        <taxon>Basidiomycota</taxon>
        <taxon>Agaricomycotina</taxon>
        <taxon>Tremellomycetes</taxon>
        <taxon>Tremellales</taxon>
        <taxon>Bulleribasidiaceae</taxon>
        <taxon>Dioszegia</taxon>
    </lineage>
</organism>
<dbReference type="Gene3D" id="3.30.720.200">
    <property type="match status" value="1"/>
</dbReference>
<dbReference type="SUPFAM" id="SSF55681">
    <property type="entry name" value="Class II aaRS and biotin synthetases"/>
    <property type="match status" value="1"/>
</dbReference>
<dbReference type="GO" id="GO:0016740">
    <property type="term" value="F:transferase activity"/>
    <property type="evidence" value="ECO:0007669"/>
    <property type="project" value="UniProtKB-KW"/>
</dbReference>
<evidence type="ECO:0000313" key="16">
    <source>
        <dbReference type="EMBL" id="KAI9636852.1"/>
    </source>
</evidence>
<evidence type="ECO:0000256" key="14">
    <source>
        <dbReference type="SAM" id="MobiDB-lite"/>
    </source>
</evidence>
<dbReference type="EMBL" id="JAKWFO010000005">
    <property type="protein sequence ID" value="KAI9636852.1"/>
    <property type="molecule type" value="Genomic_DNA"/>
</dbReference>
<dbReference type="GO" id="GO:0005524">
    <property type="term" value="F:ATP binding"/>
    <property type="evidence" value="ECO:0007669"/>
    <property type="project" value="UniProtKB-KW"/>
</dbReference>
<dbReference type="InterPro" id="IPR002315">
    <property type="entry name" value="tRNA-synt_gly"/>
</dbReference>
<keyword evidence="17" id="KW-1185">Reference proteome</keyword>
<dbReference type="InterPro" id="IPR033731">
    <property type="entry name" value="GlyRS-like_core"/>
</dbReference>
<comment type="catalytic activity">
    <reaction evidence="13">
        <text>2 ATP + H(+) = P(1),P(4)-bis(5'-adenosyl) tetraphosphate + diphosphate</text>
        <dbReference type="Rhea" id="RHEA:34935"/>
        <dbReference type="ChEBI" id="CHEBI:15378"/>
        <dbReference type="ChEBI" id="CHEBI:30616"/>
        <dbReference type="ChEBI" id="CHEBI:33019"/>
        <dbReference type="ChEBI" id="CHEBI:58141"/>
    </reaction>
</comment>
<dbReference type="EC" id="6.1.1.14" evidence="4"/>
<dbReference type="PANTHER" id="PTHR10745">
    <property type="entry name" value="GLYCYL-TRNA SYNTHETASE/DNA POLYMERASE SUBUNIT GAMMA-2"/>
    <property type="match status" value="1"/>
</dbReference>
<comment type="caution">
    <text evidence="16">The sequence shown here is derived from an EMBL/GenBank/DDBJ whole genome shotgun (WGS) entry which is preliminary data.</text>
</comment>
<comment type="similarity">
    <text evidence="2">Belongs to the class-II aminoacyl-tRNA synthetase family.</text>
</comment>
<dbReference type="PROSITE" id="PS50862">
    <property type="entry name" value="AA_TRNA_LIGASE_II"/>
    <property type="match status" value="1"/>
</dbReference>
<dbReference type="PANTHER" id="PTHR10745:SF0">
    <property type="entry name" value="GLYCINE--TRNA LIGASE"/>
    <property type="match status" value="1"/>
</dbReference>
<dbReference type="FunFam" id="3.30.720.200:FF:000001">
    <property type="entry name" value="Glycine--tRNA ligase 2"/>
    <property type="match status" value="1"/>
</dbReference>
<dbReference type="GO" id="GO:0004820">
    <property type="term" value="F:glycine-tRNA ligase activity"/>
    <property type="evidence" value="ECO:0007669"/>
    <property type="project" value="UniProtKB-EC"/>
</dbReference>
<keyword evidence="6" id="KW-0436">Ligase</keyword>
<sequence>MSAAAASTNTPSELAVPTNKTAHAFDKSALDALLLRRFFFAPSFEIYGGVAGLYDYGPTGSGLQANVIDAWRKHYIIEEDMLELDTTIMTLADVLKTSGHVDKFTDWMVKDVQTGEIYRADHLVEAVLEGRLKGNTEARGEKAKEVKDEDPKKAKKKKNVKSEAIRLDDEVVTDIEYILAKIDDYNGPQLGELIRKYNIRNPTTNNELTEPVEFNLMFESNIGPTGQIKGYLRPETAQGHFVNFGRLLEFNNGRVPFASAQIGKSFRNEIAPKQGLLRVREFTMAEIEHYVDPLDKRHARFQEVKDVVLTLLPKEVQQEGRTELTQMTVGEAVEKKVVDNETLGYFLARTQLFLEKIGIDPKRMRCRQHMANEMAHYAADCWDFEIQSSYGWVECVGCADRSAYDLSVHAARTKASLRVQQKLDEPKIVDTFECHWNAKDVGMRFKKDAPMVKEFVSGLEKEKLECIKKELAEKGTSSVQCPDGKSYDITSDLVKVEAVTKTEYMREFIPNVIEPSFGIGRILYSLLEHSYWAREQDKARGVLSLPSLVAPIKVLIVTISQDPQLRILIHDISRKMRKIGIASRVDDSSASIGKKYARNDELGTPFGCTVDFASLTKGTMTLRERDSTSQLIGPIDTVIEVVHAIVNGTMDWQAASGKLESYSGVQDVE</sequence>
<keyword evidence="9" id="KW-0067">ATP-binding</keyword>
<evidence type="ECO:0000256" key="10">
    <source>
        <dbReference type="ARBA" id="ARBA00022917"/>
    </source>
</evidence>
<proteinExistence type="inferred from homology"/>
<dbReference type="Proteomes" id="UP001164286">
    <property type="component" value="Unassembled WGS sequence"/>
</dbReference>
<keyword evidence="5" id="KW-0963">Cytoplasm</keyword>
<name>A0AA38LTG6_9TREE</name>
<dbReference type="SUPFAM" id="SSF52954">
    <property type="entry name" value="Class II aaRS ABD-related"/>
    <property type="match status" value="1"/>
</dbReference>
<feature type="compositionally biased region" description="Basic and acidic residues" evidence="14">
    <location>
        <begin position="137"/>
        <end position="152"/>
    </location>
</feature>
<keyword evidence="8" id="KW-0547">Nucleotide-binding</keyword>
<dbReference type="InterPro" id="IPR006195">
    <property type="entry name" value="aa-tRNA-synth_II"/>
</dbReference>
<evidence type="ECO:0000256" key="8">
    <source>
        <dbReference type="ARBA" id="ARBA00022741"/>
    </source>
</evidence>
<keyword evidence="7" id="KW-0808">Transferase</keyword>
<dbReference type="Pfam" id="PF03129">
    <property type="entry name" value="HGTP_anticodon"/>
    <property type="match status" value="1"/>
</dbReference>
<feature type="domain" description="Aminoacyl-transfer RNA synthetases class-II family profile" evidence="15">
    <location>
        <begin position="231"/>
        <end position="546"/>
    </location>
</feature>
<evidence type="ECO:0000256" key="3">
    <source>
        <dbReference type="ARBA" id="ARBA00011738"/>
    </source>
</evidence>
<dbReference type="GO" id="GO:0005739">
    <property type="term" value="C:mitochondrion"/>
    <property type="evidence" value="ECO:0007669"/>
    <property type="project" value="TreeGrafter"/>
</dbReference>
<dbReference type="Pfam" id="PF00587">
    <property type="entry name" value="tRNA-synt_2b"/>
    <property type="match status" value="1"/>
</dbReference>
<dbReference type="Gene3D" id="3.40.50.800">
    <property type="entry name" value="Anticodon-binding domain"/>
    <property type="match status" value="1"/>
</dbReference>
<dbReference type="InterPro" id="IPR036621">
    <property type="entry name" value="Anticodon-bd_dom_sf"/>
</dbReference>
<dbReference type="Gene3D" id="3.30.40.230">
    <property type="match status" value="1"/>
</dbReference>
<evidence type="ECO:0000256" key="11">
    <source>
        <dbReference type="ARBA" id="ARBA00023146"/>
    </source>
</evidence>
<dbReference type="Gene3D" id="3.30.930.10">
    <property type="entry name" value="Bira Bifunctional Protein, Domain 2"/>
    <property type="match status" value="1"/>
</dbReference>
<dbReference type="GeneID" id="77728025"/>
<dbReference type="AlphaFoldDB" id="A0AA38LTG6"/>
<protein>
    <recommendedName>
        <fullName evidence="4">glycine--tRNA ligase</fullName>
        <ecNumber evidence="4">6.1.1.14</ecNumber>
    </recommendedName>
    <alternativeName>
        <fullName evidence="12">Diadenosine tetraphosphate synthetase</fullName>
    </alternativeName>
</protein>
<dbReference type="CDD" id="cd00774">
    <property type="entry name" value="GlyRS-like_core"/>
    <property type="match status" value="1"/>
</dbReference>
<evidence type="ECO:0000256" key="6">
    <source>
        <dbReference type="ARBA" id="ARBA00022598"/>
    </source>
</evidence>
<dbReference type="NCBIfam" id="TIGR00389">
    <property type="entry name" value="glyS_dimeric"/>
    <property type="match status" value="1"/>
</dbReference>
<dbReference type="FunFam" id="3.30.930.10:FF:000010">
    <property type="entry name" value="Glycyl-tRNA synthetase 1"/>
    <property type="match status" value="1"/>
</dbReference>
<dbReference type="InterPro" id="IPR027031">
    <property type="entry name" value="Gly-tRNA_synthase/POLG2"/>
</dbReference>
<evidence type="ECO:0000256" key="5">
    <source>
        <dbReference type="ARBA" id="ARBA00022490"/>
    </source>
</evidence>
<dbReference type="FunFam" id="3.30.930.10:FF:000158">
    <property type="entry name" value="Glycyl-tRNA synthetase"/>
    <property type="match status" value="1"/>
</dbReference>
<evidence type="ECO:0000256" key="7">
    <source>
        <dbReference type="ARBA" id="ARBA00022679"/>
    </source>
</evidence>
<keyword evidence="10" id="KW-0648">Protein biosynthesis</keyword>
<evidence type="ECO:0000256" key="2">
    <source>
        <dbReference type="ARBA" id="ARBA00008226"/>
    </source>
</evidence>
<gene>
    <name evidence="16" type="ORF">MKK02DRAFT_33950</name>
</gene>
<dbReference type="PRINTS" id="PR01043">
    <property type="entry name" value="TRNASYNTHGLY"/>
</dbReference>
<keyword evidence="11" id="KW-0030">Aminoacyl-tRNA synthetase</keyword>
<evidence type="ECO:0000313" key="17">
    <source>
        <dbReference type="Proteomes" id="UP001164286"/>
    </source>
</evidence>
<evidence type="ECO:0000256" key="12">
    <source>
        <dbReference type="ARBA" id="ARBA00030057"/>
    </source>
</evidence>
<dbReference type="NCBIfam" id="NF003211">
    <property type="entry name" value="PRK04173.1"/>
    <property type="match status" value="1"/>
</dbReference>
<evidence type="ECO:0000256" key="4">
    <source>
        <dbReference type="ARBA" id="ARBA00012829"/>
    </source>
</evidence>
<dbReference type="GO" id="GO:0070150">
    <property type="term" value="P:mitochondrial glycyl-tRNA aminoacylation"/>
    <property type="evidence" value="ECO:0007669"/>
    <property type="project" value="TreeGrafter"/>
</dbReference>
<dbReference type="InterPro" id="IPR002314">
    <property type="entry name" value="aa-tRNA-synt_IIb"/>
</dbReference>
<comment type="subunit">
    <text evidence="3">Homodimer.</text>
</comment>
<dbReference type="RefSeq" id="XP_052946629.1">
    <property type="nucleotide sequence ID" value="XM_053088820.1"/>
</dbReference>
<dbReference type="InterPro" id="IPR004154">
    <property type="entry name" value="Anticodon-bd"/>
</dbReference>
<evidence type="ECO:0000256" key="1">
    <source>
        <dbReference type="ARBA" id="ARBA00004496"/>
    </source>
</evidence>
<dbReference type="FunFam" id="3.40.50.800:FF:000004">
    <property type="entry name" value="Glycine--tRNA ligase 2"/>
    <property type="match status" value="1"/>
</dbReference>
<comment type="subcellular location">
    <subcellularLocation>
        <location evidence="1">Cytoplasm</location>
    </subcellularLocation>
</comment>